<feature type="domain" description="ABC transmembrane type-1" evidence="8">
    <location>
        <begin position="79"/>
        <end position="268"/>
    </location>
</feature>
<evidence type="ECO:0000256" key="2">
    <source>
        <dbReference type="ARBA" id="ARBA00022448"/>
    </source>
</evidence>
<evidence type="ECO:0000256" key="1">
    <source>
        <dbReference type="ARBA" id="ARBA00004651"/>
    </source>
</evidence>
<accession>A0A5C8HU67</accession>
<comment type="subcellular location">
    <subcellularLocation>
        <location evidence="1 7">Cell membrane</location>
        <topology evidence="1 7">Multi-pass membrane protein</topology>
    </subcellularLocation>
</comment>
<dbReference type="InterPro" id="IPR000515">
    <property type="entry name" value="MetI-like"/>
</dbReference>
<dbReference type="GO" id="GO:0055085">
    <property type="term" value="P:transmembrane transport"/>
    <property type="evidence" value="ECO:0007669"/>
    <property type="project" value="InterPro"/>
</dbReference>
<protein>
    <submittedName>
        <fullName evidence="9">ABC transporter permease</fullName>
    </submittedName>
</protein>
<keyword evidence="10" id="KW-1185">Reference proteome</keyword>
<feature type="transmembrane region" description="Helical" evidence="7">
    <location>
        <begin position="192"/>
        <end position="212"/>
    </location>
</feature>
<keyword evidence="5 7" id="KW-1133">Transmembrane helix</keyword>
<feature type="transmembrane region" description="Helical" evidence="7">
    <location>
        <begin position="143"/>
        <end position="161"/>
    </location>
</feature>
<organism evidence="9 10">
    <name type="scientific">Microbacterium mitrae</name>
    <dbReference type="NCBI Taxonomy" id="664640"/>
    <lineage>
        <taxon>Bacteria</taxon>
        <taxon>Bacillati</taxon>
        <taxon>Actinomycetota</taxon>
        <taxon>Actinomycetes</taxon>
        <taxon>Micrococcales</taxon>
        <taxon>Microbacteriaceae</taxon>
        <taxon>Microbacterium</taxon>
    </lineage>
</organism>
<keyword evidence="2 7" id="KW-0813">Transport</keyword>
<dbReference type="Proteomes" id="UP000321196">
    <property type="component" value="Unassembled WGS sequence"/>
</dbReference>
<keyword evidence="4 7" id="KW-0812">Transmembrane</keyword>
<dbReference type="GO" id="GO:0005886">
    <property type="term" value="C:plasma membrane"/>
    <property type="evidence" value="ECO:0007669"/>
    <property type="project" value="UniProtKB-SubCell"/>
</dbReference>
<comment type="similarity">
    <text evidence="7">Belongs to the binding-protein-dependent transport system permease family.</text>
</comment>
<dbReference type="Gene3D" id="1.10.3720.10">
    <property type="entry name" value="MetI-like"/>
    <property type="match status" value="1"/>
</dbReference>
<reference evidence="9 10" key="1">
    <citation type="submission" date="2019-08" db="EMBL/GenBank/DDBJ databases">
        <authorList>
            <person name="Dong K."/>
        </authorList>
    </citation>
    <scope>NUCLEOTIDE SEQUENCE [LARGE SCALE GENOMIC DNA]</scope>
    <source>
        <strain evidence="9 10">M4-8</strain>
    </source>
</reference>
<keyword evidence="6 7" id="KW-0472">Membrane</keyword>
<evidence type="ECO:0000313" key="10">
    <source>
        <dbReference type="Proteomes" id="UP000321196"/>
    </source>
</evidence>
<evidence type="ECO:0000313" key="9">
    <source>
        <dbReference type="EMBL" id="TXK06718.1"/>
    </source>
</evidence>
<evidence type="ECO:0000256" key="4">
    <source>
        <dbReference type="ARBA" id="ARBA00022692"/>
    </source>
</evidence>
<keyword evidence="3" id="KW-1003">Cell membrane</keyword>
<sequence>MAQKTVKDTALRRFTKNPAAMTALIVLALITIACLSAPLWPHFGEKSNLDARWLPPSAQHWLGTDEQGKDYFTRVLDGGRITLFVGFVATLVSMTVGVLVGVCAAYFGRFVDEALMRLVDLLTAVPWMVLVIVARAFFPPGLWTIILIIGALSWMSTARLVRAEALSIKERTFVGYAKYIGEKPAVVIFRHILPGAIGTIIVVSTATVSGAIMTESALGFLGLGVPAPLASWGSLLSTSKGQLATAPHLAIVPGLLIAITVFCVNVIGNGLRSAIMREESR</sequence>
<evidence type="ECO:0000256" key="6">
    <source>
        <dbReference type="ARBA" id="ARBA00023136"/>
    </source>
</evidence>
<feature type="transmembrane region" description="Helical" evidence="7">
    <location>
        <begin position="21"/>
        <end position="40"/>
    </location>
</feature>
<dbReference type="SUPFAM" id="SSF161098">
    <property type="entry name" value="MetI-like"/>
    <property type="match status" value="1"/>
</dbReference>
<dbReference type="InterPro" id="IPR025966">
    <property type="entry name" value="OppC_N"/>
</dbReference>
<dbReference type="PROSITE" id="PS50928">
    <property type="entry name" value="ABC_TM1"/>
    <property type="match status" value="1"/>
</dbReference>
<dbReference type="CDD" id="cd06261">
    <property type="entry name" value="TM_PBP2"/>
    <property type="match status" value="1"/>
</dbReference>
<dbReference type="InterPro" id="IPR050366">
    <property type="entry name" value="BP-dependent_transpt_permease"/>
</dbReference>
<dbReference type="AlphaFoldDB" id="A0A5C8HU67"/>
<feature type="transmembrane region" description="Helical" evidence="7">
    <location>
        <begin position="81"/>
        <end position="106"/>
    </location>
</feature>
<dbReference type="Pfam" id="PF00528">
    <property type="entry name" value="BPD_transp_1"/>
    <property type="match status" value="1"/>
</dbReference>
<dbReference type="PROSITE" id="PS51257">
    <property type="entry name" value="PROKAR_LIPOPROTEIN"/>
    <property type="match status" value="1"/>
</dbReference>
<gene>
    <name evidence="9" type="ORF">FVP60_05570</name>
</gene>
<feature type="transmembrane region" description="Helical" evidence="7">
    <location>
        <begin position="249"/>
        <end position="268"/>
    </location>
</feature>
<proteinExistence type="inferred from homology"/>
<dbReference type="OrthoDB" id="9812701at2"/>
<dbReference type="EMBL" id="VRSW01000001">
    <property type="protein sequence ID" value="TXK06718.1"/>
    <property type="molecule type" value="Genomic_DNA"/>
</dbReference>
<name>A0A5C8HU67_9MICO</name>
<dbReference type="InterPro" id="IPR035906">
    <property type="entry name" value="MetI-like_sf"/>
</dbReference>
<evidence type="ECO:0000259" key="8">
    <source>
        <dbReference type="PROSITE" id="PS50928"/>
    </source>
</evidence>
<evidence type="ECO:0000256" key="5">
    <source>
        <dbReference type="ARBA" id="ARBA00022989"/>
    </source>
</evidence>
<evidence type="ECO:0000256" key="7">
    <source>
        <dbReference type="RuleBase" id="RU363032"/>
    </source>
</evidence>
<dbReference type="PANTHER" id="PTHR43386">
    <property type="entry name" value="OLIGOPEPTIDE TRANSPORT SYSTEM PERMEASE PROTEIN APPC"/>
    <property type="match status" value="1"/>
</dbReference>
<feature type="transmembrane region" description="Helical" evidence="7">
    <location>
        <begin position="118"/>
        <end position="137"/>
    </location>
</feature>
<evidence type="ECO:0000256" key="3">
    <source>
        <dbReference type="ARBA" id="ARBA00022475"/>
    </source>
</evidence>
<comment type="caution">
    <text evidence="9">The sequence shown here is derived from an EMBL/GenBank/DDBJ whole genome shotgun (WGS) entry which is preliminary data.</text>
</comment>
<dbReference type="Pfam" id="PF12911">
    <property type="entry name" value="OppC_N"/>
    <property type="match status" value="1"/>
</dbReference>
<dbReference type="PANTHER" id="PTHR43386:SF1">
    <property type="entry name" value="D,D-DIPEPTIDE TRANSPORT SYSTEM PERMEASE PROTEIN DDPC-RELATED"/>
    <property type="match status" value="1"/>
</dbReference>